<evidence type="ECO:0000256" key="2">
    <source>
        <dbReference type="ARBA" id="ARBA00022846"/>
    </source>
</evidence>
<evidence type="ECO:0000256" key="7">
    <source>
        <dbReference type="ARBA" id="ARBA00034142"/>
    </source>
</evidence>
<dbReference type="PANTHER" id="PTHR15504:SF0">
    <property type="entry name" value="CILIA- AND FLAGELLA-ASSOCIATED PROTEIN 45"/>
    <property type="match status" value="1"/>
</dbReference>
<feature type="coiled-coil region" evidence="8">
    <location>
        <begin position="206"/>
        <end position="242"/>
    </location>
</feature>
<evidence type="ECO:0000313" key="12">
    <source>
        <dbReference type="Proteomes" id="UP001162480"/>
    </source>
</evidence>
<feature type="domain" description="Trichohyalin-plectin-homology" evidence="10">
    <location>
        <begin position="223"/>
        <end position="570"/>
    </location>
</feature>
<feature type="coiled-coil region" evidence="8">
    <location>
        <begin position="954"/>
        <end position="981"/>
    </location>
</feature>
<accession>A0AA36FI24</accession>
<dbReference type="GO" id="GO:0031514">
    <property type="term" value="C:motile cilium"/>
    <property type="evidence" value="ECO:0007669"/>
    <property type="project" value="UniProtKB-SubCell"/>
</dbReference>
<feature type="region of interest" description="Disordered" evidence="9">
    <location>
        <begin position="37"/>
        <end position="57"/>
    </location>
</feature>
<keyword evidence="12" id="KW-1185">Reference proteome</keyword>
<dbReference type="InterPro" id="IPR033253">
    <property type="entry name" value="CFAP45"/>
</dbReference>
<keyword evidence="5" id="KW-0966">Cell projection</keyword>
<dbReference type="Pfam" id="PF13868">
    <property type="entry name" value="TPH"/>
    <property type="match status" value="2"/>
</dbReference>
<evidence type="ECO:0000256" key="5">
    <source>
        <dbReference type="ARBA" id="ARBA00023273"/>
    </source>
</evidence>
<organism evidence="11 12">
    <name type="scientific">Octopus vulgaris</name>
    <name type="common">Common octopus</name>
    <dbReference type="NCBI Taxonomy" id="6645"/>
    <lineage>
        <taxon>Eukaryota</taxon>
        <taxon>Metazoa</taxon>
        <taxon>Spiralia</taxon>
        <taxon>Lophotrochozoa</taxon>
        <taxon>Mollusca</taxon>
        <taxon>Cephalopoda</taxon>
        <taxon>Coleoidea</taxon>
        <taxon>Octopodiformes</taxon>
        <taxon>Octopoda</taxon>
        <taxon>Incirrata</taxon>
        <taxon>Octopodidae</taxon>
        <taxon>Octopus</taxon>
    </lineage>
</organism>
<evidence type="ECO:0000256" key="9">
    <source>
        <dbReference type="SAM" id="MobiDB-lite"/>
    </source>
</evidence>
<dbReference type="Proteomes" id="UP001162480">
    <property type="component" value="Chromosome 24"/>
</dbReference>
<evidence type="ECO:0000313" key="11">
    <source>
        <dbReference type="EMBL" id="CAI9739881.1"/>
    </source>
</evidence>
<name>A0AA36FI24_OCTVU</name>
<evidence type="ECO:0000256" key="3">
    <source>
        <dbReference type="ARBA" id="ARBA00023054"/>
    </source>
</evidence>
<comment type="subcellular location">
    <subcellularLocation>
        <location evidence="1">Cell projection</location>
        <location evidence="1">Cilium</location>
        <location evidence="1">Flagellum</location>
    </subcellularLocation>
</comment>
<keyword evidence="4" id="KW-0969">Cilium</keyword>
<feature type="coiled-coil region" evidence="8">
    <location>
        <begin position="598"/>
        <end position="629"/>
    </location>
</feature>
<evidence type="ECO:0000259" key="10">
    <source>
        <dbReference type="Pfam" id="PF13868"/>
    </source>
</evidence>
<feature type="domain" description="Trichohyalin-plectin-homology" evidence="10">
    <location>
        <begin position="672"/>
        <end position="1010"/>
    </location>
</feature>
<evidence type="ECO:0000256" key="8">
    <source>
        <dbReference type="SAM" id="Coils"/>
    </source>
</evidence>
<gene>
    <name evidence="11" type="ORF">OCTVUL_1B002391</name>
</gene>
<dbReference type="InterPro" id="IPR043597">
    <property type="entry name" value="TPH_dom"/>
</dbReference>
<keyword evidence="2" id="KW-0282">Flagellum</keyword>
<feature type="coiled-coil region" evidence="8">
    <location>
        <begin position="289"/>
        <end position="334"/>
    </location>
</feature>
<dbReference type="AlphaFoldDB" id="A0AA36FI24"/>
<evidence type="ECO:0000256" key="1">
    <source>
        <dbReference type="ARBA" id="ARBA00004230"/>
    </source>
</evidence>
<dbReference type="PANTHER" id="PTHR15504">
    <property type="entry name" value="NASOPHARYNGEAL EPITHELIUM SPECIFIC PROTEIN 1"/>
    <property type="match status" value="1"/>
</dbReference>
<proteinExistence type="inferred from homology"/>
<feature type="compositionally biased region" description="Low complexity" evidence="9">
    <location>
        <begin position="41"/>
        <end position="53"/>
    </location>
</feature>
<keyword evidence="3 8" id="KW-0175">Coiled coil</keyword>
<comment type="similarity">
    <text evidence="6">Belongs to the CFAP45 family.</text>
</comment>
<dbReference type="EMBL" id="OX597837">
    <property type="protein sequence ID" value="CAI9739881.1"/>
    <property type="molecule type" value="Genomic_DNA"/>
</dbReference>
<evidence type="ECO:0000256" key="4">
    <source>
        <dbReference type="ARBA" id="ARBA00023069"/>
    </source>
</evidence>
<reference evidence="11" key="1">
    <citation type="submission" date="2023-08" db="EMBL/GenBank/DDBJ databases">
        <authorList>
            <person name="Alioto T."/>
            <person name="Alioto T."/>
            <person name="Gomez Garrido J."/>
        </authorList>
    </citation>
    <scope>NUCLEOTIDE SEQUENCE</scope>
</reference>
<sequence>MFVSEFMAQRNARVTVKRIRDDSNSLLVDTSVAQAGKMPISARTRSSSGSGSSKRGRYRQYRTISYHSQVDESLFGEKCHGWNIPKTAPGGRQTQRFSQIKDVYPPTKAEQKGKENVQVIMMDLIRNLKVPQKNSMGCPVVLDRHDFTRIKQRARVLSEEERSMMREEYRERKEAALQKRFEREARLKKLDKQRQTDEELCHLDVEAKLNAENLLAKAKKKREEEEDRIKYLNEVIQEAKCHAIRDAQLEEKKQMKHDVASEEMRLDEMMEIDRKNAIRVQEEIENRRKQELRLGAVKLREQITEMEERKLRQIEAKERETEKLKKEIEQMFKEDEEIALKKKEKQIALREELLEACQKMSKMKILKLQQEKLEEKNVLEFCKEKAEREAQQEIELEKLRIMKEQEVGRIRAQQERALDERAERNAIRAKRAAEEAEREWRRKEALVAQKKAVKEAELIEARKLQQNEKEVRIAAQVQMDRCEFEKIVSAQKDSLDKQKREDEEIKQRSLKYSKELRSQIQENEQLRIKQRQEFFAEGKRFQEEDYIYRQKLNAIKEKKIQEMRNAGIPDKYLVHVNKIAQKTLKAQHVERPAITLDCAEYERIKENSRNMAEKLKAEGERLVKEQEQKLSGVAERKKHLQKCQIKTDYDLGDVSENKASSILAEANQRIFERDMEIKIFNELIEDAKSHATHDLQVKEKHTIEQHNVAEDKRLRKLMEDDCEINLKYQDNVVKQRKKLRQLIAEDIRKQITEREWEKLMKLEAKEQENAKMLRHFEYMVAEDVRIEEEKKRNQRAVFEAMKESNEQLLKHKALQKKQEDMEDQRIREFQRNKAEREAAYEAEQQRIKREKDIEINKLRRQQEREIDSKAEKQALMARREMARLEKEWRRKELEDARKKAESDAELIESRIQQRRNKENNMALQVATDRMEFESILRAQREAMQKEKKEEEASFARARLLIKDVQAQVREKEKEKIEQRKLNFEEGKRLKEELYNHKLKIKNCKEKKLEEIV</sequence>
<feature type="coiled-coil region" evidence="8">
    <location>
        <begin position="826"/>
        <end position="917"/>
    </location>
</feature>
<protein>
    <recommendedName>
        <fullName evidence="7">Cilia- and flagella-associated protein 45</fullName>
    </recommendedName>
</protein>
<evidence type="ECO:0000256" key="6">
    <source>
        <dbReference type="ARBA" id="ARBA00034116"/>
    </source>
</evidence>